<evidence type="ECO:0000256" key="2">
    <source>
        <dbReference type="ARBA" id="ARBA00022475"/>
    </source>
</evidence>
<evidence type="ECO:0000256" key="17">
    <source>
        <dbReference type="PROSITE-ProRule" id="PRU10141"/>
    </source>
</evidence>
<dbReference type="AlphaFoldDB" id="A0A251S6W5"/>
<keyword evidence="12 19" id="KW-1133">Transmembrane helix</keyword>
<feature type="binding site" evidence="17">
    <location>
        <position position="160"/>
    </location>
    <ligand>
        <name>ATP</name>
        <dbReference type="ChEBI" id="CHEBI:30616"/>
    </ligand>
</feature>
<dbReference type="PROSITE" id="PS00108">
    <property type="entry name" value="PROTEIN_KINASE_ST"/>
    <property type="match status" value="1"/>
</dbReference>
<dbReference type="SMART" id="SM00220">
    <property type="entry name" value="S_TKc"/>
    <property type="match status" value="1"/>
</dbReference>
<evidence type="ECO:0000259" key="21">
    <source>
        <dbReference type="PROSITE" id="PS50011"/>
    </source>
</evidence>
<evidence type="ECO:0000256" key="9">
    <source>
        <dbReference type="ARBA" id="ARBA00022741"/>
    </source>
</evidence>
<dbReference type="Proteomes" id="UP000215914">
    <property type="component" value="Chromosome 15"/>
</dbReference>
<dbReference type="InterPro" id="IPR011009">
    <property type="entry name" value="Kinase-like_dom_sf"/>
</dbReference>
<dbReference type="GO" id="GO:0005886">
    <property type="term" value="C:plasma membrane"/>
    <property type="evidence" value="ECO:0007669"/>
    <property type="project" value="UniProtKB-SubCell"/>
</dbReference>
<feature type="transmembrane region" description="Helical" evidence="19">
    <location>
        <begin position="59"/>
        <end position="79"/>
    </location>
</feature>
<evidence type="ECO:0000256" key="8">
    <source>
        <dbReference type="ARBA" id="ARBA00022737"/>
    </source>
</evidence>
<evidence type="ECO:0000256" key="15">
    <source>
        <dbReference type="ARBA" id="ARBA00023170"/>
    </source>
</evidence>
<dbReference type="PANTHER" id="PTHR47986">
    <property type="entry name" value="OSJNBA0070M12.3 PROTEIN"/>
    <property type="match status" value="1"/>
</dbReference>
<dbReference type="GO" id="GO:0007165">
    <property type="term" value="P:signal transduction"/>
    <property type="evidence" value="ECO:0000318"/>
    <property type="project" value="GO_Central"/>
</dbReference>
<evidence type="ECO:0000256" key="11">
    <source>
        <dbReference type="ARBA" id="ARBA00022840"/>
    </source>
</evidence>
<dbReference type="PROSITE" id="PS50011">
    <property type="entry name" value="PROTEIN_KINASE_DOM"/>
    <property type="match status" value="1"/>
</dbReference>
<evidence type="ECO:0000256" key="1">
    <source>
        <dbReference type="ARBA" id="ARBA00004162"/>
    </source>
</evidence>
<feature type="chain" id="PRO_5012580729" evidence="20">
    <location>
        <begin position="24"/>
        <end position="451"/>
    </location>
</feature>
<dbReference type="InterPro" id="IPR008271">
    <property type="entry name" value="Ser/Thr_kinase_AS"/>
</dbReference>
<evidence type="ECO:0000256" key="10">
    <source>
        <dbReference type="ARBA" id="ARBA00022777"/>
    </source>
</evidence>
<evidence type="ECO:0000256" key="13">
    <source>
        <dbReference type="ARBA" id="ARBA00023136"/>
    </source>
</evidence>
<dbReference type="GO" id="GO:0005524">
    <property type="term" value="F:ATP binding"/>
    <property type="evidence" value="ECO:0007669"/>
    <property type="project" value="UniProtKB-UniRule"/>
</dbReference>
<keyword evidence="23" id="KW-1185">Reference proteome</keyword>
<dbReference type="InterPro" id="IPR052422">
    <property type="entry name" value="Auxin_Ser/Thr_Kinase"/>
</dbReference>
<sequence length="451" mass="49923">MAKNVHFLLFLVSLVSVKTMVYARPQPTSSLIDINLSVAPSAAAVATGGGWKWSTMAELVGGVFVVFLMCLVGVCVYQLKRKCSTLIHPSHSDSCKELKIKIDGFGGLDETLTHEGNMVISIHDLKKATNNFSQDNILGRGGSATVYKGDLKDGTKVAVKRTEWIDKGGLDGFKSEVSVLTKVRHRHLVALRAYSFDANEMLLVYEYMPQGTLARFLFDWKKHGLKPLEWRQRLMIALDVARGVEYLHCLAQQSFIHRDLKPCNILLGDDMRAKVADFGLARPAPHGEDSFVTQVAGTFGYFAPEYAGSHPFLMGEVSTKIDVYSFGVILMVLITGRRARGTTQQEESVPLAKWFQQMYKDEVSFRKAIDPTVDLDEETLASVSAVAELAAHCCAFKPHKRPNLSQVVNVLSYLAEPWNPSEPETELEGLDIDINTDNDIDTGSFSSLDGR</sequence>
<dbReference type="PROSITE" id="PS00107">
    <property type="entry name" value="PROTEIN_KINASE_ATP"/>
    <property type="match status" value="1"/>
</dbReference>
<dbReference type="InParanoid" id="A0A251S6W5"/>
<dbReference type="GO" id="GO:0030246">
    <property type="term" value="F:carbohydrate binding"/>
    <property type="evidence" value="ECO:0007669"/>
    <property type="project" value="UniProtKB-KW"/>
</dbReference>
<evidence type="ECO:0000256" key="5">
    <source>
        <dbReference type="ARBA" id="ARBA00022679"/>
    </source>
</evidence>
<keyword evidence="2" id="KW-1003">Cell membrane</keyword>
<evidence type="ECO:0000256" key="14">
    <source>
        <dbReference type="ARBA" id="ARBA00023157"/>
    </source>
</evidence>
<accession>A0A251S6W5</accession>
<dbReference type="Gene3D" id="1.10.510.10">
    <property type="entry name" value="Transferase(Phosphotransferase) domain 1"/>
    <property type="match status" value="1"/>
</dbReference>
<name>A0A251S6W5_HELAN</name>
<feature type="domain" description="Protein kinase" evidence="21">
    <location>
        <begin position="132"/>
        <end position="414"/>
    </location>
</feature>
<feature type="signal peptide" evidence="20">
    <location>
        <begin position="1"/>
        <end position="23"/>
    </location>
</feature>
<comment type="subcellular location">
    <subcellularLocation>
        <location evidence="1">Cell membrane</location>
        <topology evidence="1">Single-pass membrane protein</topology>
    </subcellularLocation>
</comment>
<reference evidence="23" key="1">
    <citation type="journal article" date="2017" name="Nature">
        <title>The sunflower genome provides insights into oil metabolism, flowering and Asterid evolution.</title>
        <authorList>
            <person name="Badouin H."/>
            <person name="Gouzy J."/>
            <person name="Grassa C.J."/>
            <person name="Murat F."/>
            <person name="Staton S.E."/>
            <person name="Cottret L."/>
            <person name="Lelandais-Briere C."/>
            <person name="Owens G.L."/>
            <person name="Carrere S."/>
            <person name="Mayjonade B."/>
            <person name="Legrand L."/>
            <person name="Gill N."/>
            <person name="Kane N.C."/>
            <person name="Bowers J.E."/>
            <person name="Hubner S."/>
            <person name="Bellec A."/>
            <person name="Berard A."/>
            <person name="Berges H."/>
            <person name="Blanchet N."/>
            <person name="Boniface M.C."/>
            <person name="Brunel D."/>
            <person name="Catrice O."/>
            <person name="Chaidir N."/>
            <person name="Claudel C."/>
            <person name="Donnadieu C."/>
            <person name="Faraut T."/>
            <person name="Fievet G."/>
            <person name="Helmstetter N."/>
            <person name="King M."/>
            <person name="Knapp S.J."/>
            <person name="Lai Z."/>
            <person name="Le Paslier M.C."/>
            <person name="Lippi Y."/>
            <person name="Lorenzon L."/>
            <person name="Mandel J.R."/>
            <person name="Marage G."/>
            <person name="Marchand G."/>
            <person name="Marquand E."/>
            <person name="Bret-Mestries E."/>
            <person name="Morien E."/>
            <person name="Nambeesan S."/>
            <person name="Nguyen T."/>
            <person name="Pegot-Espagnet P."/>
            <person name="Pouilly N."/>
            <person name="Raftis F."/>
            <person name="Sallet E."/>
            <person name="Schiex T."/>
            <person name="Thomas J."/>
            <person name="Vandecasteele C."/>
            <person name="Vares D."/>
            <person name="Vear F."/>
            <person name="Vautrin S."/>
            <person name="Crespi M."/>
            <person name="Mangin B."/>
            <person name="Burke J.M."/>
            <person name="Salse J."/>
            <person name="Munos S."/>
            <person name="Vincourt P."/>
            <person name="Rieseberg L.H."/>
            <person name="Langlade N.B."/>
        </authorList>
    </citation>
    <scope>NUCLEOTIDE SEQUENCE [LARGE SCALE GENOMIC DNA]</scope>
    <source>
        <strain evidence="23">cv. SF193</strain>
    </source>
</reference>
<dbReference type="FunFam" id="1.10.510.10:FF:000468">
    <property type="entry name" value="PTI1-like tyrosine-protein kinase 3"/>
    <property type="match status" value="1"/>
</dbReference>
<proteinExistence type="inferred from homology"/>
<keyword evidence="10" id="KW-0418">Kinase</keyword>
<keyword evidence="14" id="KW-1015">Disulfide bond</keyword>
<keyword evidence="13 19" id="KW-0472">Membrane</keyword>
<keyword evidence="11 17" id="KW-0067">ATP-binding</keyword>
<dbReference type="SUPFAM" id="SSF56112">
    <property type="entry name" value="Protein kinase-like (PK-like)"/>
    <property type="match status" value="1"/>
</dbReference>
<keyword evidence="4" id="KW-0433">Leucine-rich repeat</keyword>
<keyword evidence="5" id="KW-0808">Transferase</keyword>
<dbReference type="GO" id="GO:0004675">
    <property type="term" value="F:transmembrane receptor protein serine/threonine kinase activity"/>
    <property type="evidence" value="ECO:0000318"/>
    <property type="project" value="GO_Central"/>
</dbReference>
<keyword evidence="8" id="KW-0677">Repeat</keyword>
<keyword evidence="6 19" id="KW-0812">Transmembrane</keyword>
<evidence type="ECO:0000256" key="3">
    <source>
        <dbReference type="ARBA" id="ARBA00022527"/>
    </source>
</evidence>
<evidence type="ECO:0000256" key="7">
    <source>
        <dbReference type="ARBA" id="ARBA00022729"/>
    </source>
</evidence>
<evidence type="ECO:0000256" key="16">
    <source>
        <dbReference type="ARBA" id="ARBA00023180"/>
    </source>
</evidence>
<evidence type="ECO:0000256" key="20">
    <source>
        <dbReference type="SAM" id="SignalP"/>
    </source>
</evidence>
<keyword evidence="16" id="KW-0325">Glycoprotein</keyword>
<dbReference type="GO" id="GO:0051707">
    <property type="term" value="P:response to other organism"/>
    <property type="evidence" value="ECO:0007669"/>
    <property type="project" value="UniProtKB-ARBA"/>
</dbReference>
<keyword evidence="15" id="KW-0675">Receptor</keyword>
<evidence type="ECO:0000313" key="22">
    <source>
        <dbReference type="EMBL" id="OTF94418.1"/>
    </source>
</evidence>
<evidence type="ECO:0000256" key="4">
    <source>
        <dbReference type="ARBA" id="ARBA00022614"/>
    </source>
</evidence>
<dbReference type="PANTHER" id="PTHR47986:SF34">
    <property type="entry name" value="RECEPTOR-LIKE KINASE TMK2"/>
    <property type="match status" value="1"/>
</dbReference>
<dbReference type="FunFam" id="3.30.200.20:FF:000039">
    <property type="entry name" value="receptor-like protein kinase FERONIA"/>
    <property type="match status" value="1"/>
</dbReference>
<keyword evidence="7 20" id="KW-0732">Signal</keyword>
<dbReference type="EMBL" id="CM007904">
    <property type="protein sequence ID" value="OTF94418.1"/>
    <property type="molecule type" value="Genomic_DNA"/>
</dbReference>
<evidence type="ECO:0000256" key="19">
    <source>
        <dbReference type="SAM" id="Phobius"/>
    </source>
</evidence>
<keyword evidence="9 17" id="KW-0547">Nucleotide-binding</keyword>
<dbReference type="InterPro" id="IPR017441">
    <property type="entry name" value="Protein_kinase_ATP_BS"/>
</dbReference>
<evidence type="ECO:0000256" key="6">
    <source>
        <dbReference type="ARBA" id="ARBA00022692"/>
    </source>
</evidence>
<dbReference type="Pfam" id="PF00069">
    <property type="entry name" value="Pkinase"/>
    <property type="match status" value="1"/>
</dbReference>
<gene>
    <name evidence="22" type="ORF">HannXRQ_Chr15g0471861</name>
</gene>
<comment type="similarity">
    <text evidence="18">Belongs to the protein kinase superfamily.</text>
</comment>
<evidence type="ECO:0000313" key="23">
    <source>
        <dbReference type="Proteomes" id="UP000215914"/>
    </source>
</evidence>
<keyword evidence="3 18" id="KW-0723">Serine/threonine-protein kinase</keyword>
<evidence type="ECO:0000256" key="12">
    <source>
        <dbReference type="ARBA" id="ARBA00022989"/>
    </source>
</evidence>
<dbReference type="InterPro" id="IPR000719">
    <property type="entry name" value="Prot_kinase_dom"/>
</dbReference>
<organism evidence="22 23">
    <name type="scientific">Helianthus annuus</name>
    <name type="common">Common sunflower</name>
    <dbReference type="NCBI Taxonomy" id="4232"/>
    <lineage>
        <taxon>Eukaryota</taxon>
        <taxon>Viridiplantae</taxon>
        <taxon>Streptophyta</taxon>
        <taxon>Embryophyta</taxon>
        <taxon>Tracheophyta</taxon>
        <taxon>Spermatophyta</taxon>
        <taxon>Magnoliopsida</taxon>
        <taxon>eudicotyledons</taxon>
        <taxon>Gunneridae</taxon>
        <taxon>Pentapetalae</taxon>
        <taxon>asterids</taxon>
        <taxon>campanulids</taxon>
        <taxon>Asterales</taxon>
        <taxon>Asteraceae</taxon>
        <taxon>Asteroideae</taxon>
        <taxon>Heliantheae alliance</taxon>
        <taxon>Heliantheae</taxon>
        <taxon>Helianthus</taxon>
    </lineage>
</organism>
<evidence type="ECO:0000256" key="18">
    <source>
        <dbReference type="RuleBase" id="RU000304"/>
    </source>
</evidence>
<protein>
    <submittedName>
        <fullName evidence="22">Putative concanavalin A-like lectin/glucanase domain-containing protein</fullName>
    </submittedName>
</protein>
<dbReference type="Gene3D" id="3.30.200.20">
    <property type="entry name" value="Phosphorylase Kinase, domain 1"/>
    <property type="match status" value="1"/>
</dbReference>
<keyword evidence="22" id="KW-0430">Lectin</keyword>